<organism evidence="3 4">
    <name type="scientific">Hydrogenobacter hydrogenophilus</name>
    <dbReference type="NCBI Taxonomy" id="35835"/>
    <lineage>
        <taxon>Bacteria</taxon>
        <taxon>Pseudomonadati</taxon>
        <taxon>Aquificota</taxon>
        <taxon>Aquificia</taxon>
        <taxon>Aquificales</taxon>
        <taxon>Aquificaceae</taxon>
        <taxon>Hydrogenobacter</taxon>
    </lineage>
</organism>
<dbReference type="InterPro" id="IPR019251">
    <property type="entry name" value="DUF2231_TM"/>
</dbReference>
<gene>
    <name evidence="3" type="ORF">SAMN06265353_1142</name>
</gene>
<feature type="domain" description="DUF2231" evidence="2">
    <location>
        <begin position="6"/>
        <end position="134"/>
    </location>
</feature>
<evidence type="ECO:0000256" key="1">
    <source>
        <dbReference type="SAM" id="Phobius"/>
    </source>
</evidence>
<feature type="transmembrane region" description="Helical" evidence="1">
    <location>
        <begin position="6"/>
        <end position="28"/>
    </location>
</feature>
<evidence type="ECO:0000313" key="3">
    <source>
        <dbReference type="EMBL" id="SNZ14610.1"/>
    </source>
</evidence>
<feature type="transmembrane region" description="Helical" evidence="1">
    <location>
        <begin position="40"/>
        <end position="60"/>
    </location>
</feature>
<name>A0A285NYQ6_9AQUI</name>
<dbReference type="Proteomes" id="UP000218627">
    <property type="component" value="Unassembled WGS sequence"/>
</dbReference>
<keyword evidence="1" id="KW-0472">Membrane</keyword>
<protein>
    <submittedName>
        <fullName evidence="3">Uncharacterized membrane protein</fullName>
    </submittedName>
</protein>
<dbReference type="OrthoDB" id="8080622at2"/>
<sequence>MDLIKLHPPLVHFAIAFPLMTLIMDLYYRFKKNSPNGLHALLTYLSVISVLMATVSGILAHEPIEDKLASVPVFPFHQSLGLFLALWFLAIGAVRFLMDRGPGSLRNIYTVLLVLGVLLLFVQGRWGGIIVYDYLLKKGL</sequence>
<evidence type="ECO:0000313" key="4">
    <source>
        <dbReference type="Proteomes" id="UP000218627"/>
    </source>
</evidence>
<keyword evidence="1" id="KW-0812">Transmembrane</keyword>
<accession>A0A285NYQ6</accession>
<keyword evidence="4" id="KW-1185">Reference proteome</keyword>
<feature type="transmembrane region" description="Helical" evidence="1">
    <location>
        <begin position="80"/>
        <end position="98"/>
    </location>
</feature>
<dbReference type="AlphaFoldDB" id="A0A285NYQ6"/>
<keyword evidence="1" id="KW-1133">Transmembrane helix</keyword>
<reference evidence="4" key="1">
    <citation type="submission" date="2017-09" db="EMBL/GenBank/DDBJ databases">
        <authorList>
            <person name="Varghese N."/>
            <person name="Submissions S."/>
        </authorList>
    </citation>
    <scope>NUCLEOTIDE SEQUENCE [LARGE SCALE GENOMIC DNA]</scope>
    <source>
        <strain evidence="4">DSM 2913</strain>
    </source>
</reference>
<dbReference type="EMBL" id="OBEN01000006">
    <property type="protein sequence ID" value="SNZ14610.1"/>
    <property type="molecule type" value="Genomic_DNA"/>
</dbReference>
<feature type="transmembrane region" description="Helical" evidence="1">
    <location>
        <begin position="110"/>
        <end position="132"/>
    </location>
</feature>
<evidence type="ECO:0000259" key="2">
    <source>
        <dbReference type="Pfam" id="PF09990"/>
    </source>
</evidence>
<dbReference type="Pfam" id="PF09990">
    <property type="entry name" value="DUF2231"/>
    <property type="match status" value="1"/>
</dbReference>
<proteinExistence type="predicted"/>
<dbReference type="RefSeq" id="WP_096602269.1">
    <property type="nucleotide sequence ID" value="NZ_OBEN01000006.1"/>
</dbReference>